<proteinExistence type="predicted"/>
<dbReference type="SUPFAM" id="SSF52091">
    <property type="entry name" value="SpoIIaa-like"/>
    <property type="match status" value="1"/>
</dbReference>
<dbReference type="PROSITE" id="PS50801">
    <property type="entry name" value="STAS"/>
    <property type="match status" value="1"/>
</dbReference>
<dbReference type="InterPro" id="IPR002645">
    <property type="entry name" value="STAS_dom"/>
</dbReference>
<feature type="domain" description="STAS" evidence="1">
    <location>
        <begin position="69"/>
        <end position="145"/>
    </location>
</feature>
<organism evidence="2 3">
    <name type="scientific">Paractinoplanes abujensis</name>
    <dbReference type="NCBI Taxonomy" id="882441"/>
    <lineage>
        <taxon>Bacteria</taxon>
        <taxon>Bacillati</taxon>
        <taxon>Actinomycetota</taxon>
        <taxon>Actinomycetes</taxon>
        <taxon>Micromonosporales</taxon>
        <taxon>Micromonosporaceae</taxon>
        <taxon>Paractinoplanes</taxon>
    </lineage>
</organism>
<reference evidence="2 3" key="1">
    <citation type="submission" date="2020-08" db="EMBL/GenBank/DDBJ databases">
        <title>Sequencing the genomes of 1000 actinobacteria strains.</title>
        <authorList>
            <person name="Klenk H.-P."/>
        </authorList>
    </citation>
    <scope>NUCLEOTIDE SEQUENCE [LARGE SCALE GENOMIC DNA]</scope>
    <source>
        <strain evidence="2 3">DSM 45518</strain>
    </source>
</reference>
<dbReference type="Proteomes" id="UP000542742">
    <property type="component" value="Unassembled WGS sequence"/>
</dbReference>
<keyword evidence="3" id="KW-1185">Reference proteome</keyword>
<gene>
    <name evidence="2" type="ORF">BKA14_002213</name>
</gene>
<dbReference type="AlphaFoldDB" id="A0A7W7G1F1"/>
<accession>A0A7W7G1F1</accession>
<evidence type="ECO:0000313" key="2">
    <source>
        <dbReference type="EMBL" id="MBB4692065.1"/>
    </source>
</evidence>
<name>A0A7W7G1F1_9ACTN</name>
<evidence type="ECO:0000313" key="3">
    <source>
        <dbReference type="Proteomes" id="UP000542742"/>
    </source>
</evidence>
<dbReference type="RefSeq" id="WP_184950834.1">
    <property type="nucleotide sequence ID" value="NZ_BOMC01000002.1"/>
</dbReference>
<dbReference type="Pfam" id="PF01740">
    <property type="entry name" value="STAS"/>
    <property type="match status" value="1"/>
</dbReference>
<dbReference type="EMBL" id="JACHMF010000001">
    <property type="protein sequence ID" value="MBB4692065.1"/>
    <property type="molecule type" value="Genomic_DNA"/>
</dbReference>
<sequence length="174" mass="18206">MTAGMHAAGVRLTCDDCATTEVVGHGGELGGAVRSAVTGSGWTGSPYARGRHRCPRCGPGDNPPREPPTEMSIAITSPAAVVRVTGDIDLPAVPDLRRTLDNAVALHPYVIVDLTAARAVGPAGLGVLRRARAAARRRRGDLLLATAPDARRWTREFRTFATVPEAITAAVGRP</sequence>
<dbReference type="Gene3D" id="3.30.750.24">
    <property type="entry name" value="STAS domain"/>
    <property type="match status" value="1"/>
</dbReference>
<dbReference type="CDD" id="cd07043">
    <property type="entry name" value="STAS_anti-anti-sigma_factors"/>
    <property type="match status" value="1"/>
</dbReference>
<dbReference type="InterPro" id="IPR036513">
    <property type="entry name" value="STAS_dom_sf"/>
</dbReference>
<evidence type="ECO:0000259" key="1">
    <source>
        <dbReference type="PROSITE" id="PS50801"/>
    </source>
</evidence>
<protein>
    <submittedName>
        <fullName evidence="2">Anti-anti-sigma factor</fullName>
    </submittedName>
</protein>
<comment type="caution">
    <text evidence="2">The sequence shown here is derived from an EMBL/GenBank/DDBJ whole genome shotgun (WGS) entry which is preliminary data.</text>
</comment>